<reference evidence="2 3" key="1">
    <citation type="journal article" date="2014" name="Nat. Genet.">
        <title>Genome and transcriptome of the porcine whipworm Trichuris suis.</title>
        <authorList>
            <person name="Jex A.R."/>
            <person name="Nejsum P."/>
            <person name="Schwarz E.M."/>
            <person name="Hu L."/>
            <person name="Young N.D."/>
            <person name="Hall R.S."/>
            <person name="Korhonen P.K."/>
            <person name="Liao S."/>
            <person name="Thamsborg S."/>
            <person name="Xia J."/>
            <person name="Xu P."/>
            <person name="Wang S."/>
            <person name="Scheerlinck J.P."/>
            <person name="Hofmann A."/>
            <person name="Sternberg P.W."/>
            <person name="Wang J."/>
            <person name="Gasser R.B."/>
        </authorList>
    </citation>
    <scope>NUCLEOTIDE SEQUENCE [LARGE SCALE GENOMIC DNA]</scope>
    <source>
        <strain evidence="2">DCEP-RM93F</strain>
        <strain evidence="1">DCEP-RM93M</strain>
    </source>
</reference>
<organism evidence="2">
    <name type="scientific">Trichuris suis</name>
    <name type="common">pig whipworm</name>
    <dbReference type="NCBI Taxonomy" id="68888"/>
    <lineage>
        <taxon>Eukaryota</taxon>
        <taxon>Metazoa</taxon>
        <taxon>Ecdysozoa</taxon>
        <taxon>Nematoda</taxon>
        <taxon>Enoplea</taxon>
        <taxon>Dorylaimia</taxon>
        <taxon>Trichinellida</taxon>
        <taxon>Trichuridae</taxon>
        <taxon>Trichuris</taxon>
    </lineage>
</organism>
<proteinExistence type="predicted"/>
<evidence type="ECO:0000313" key="1">
    <source>
        <dbReference type="EMBL" id="KFD59037.1"/>
    </source>
</evidence>
<dbReference type="EMBL" id="KL367475">
    <property type="protein sequence ID" value="KFD73072.1"/>
    <property type="molecule type" value="Genomic_DNA"/>
</dbReference>
<name>A0A085NUC6_9BILA</name>
<dbReference type="Proteomes" id="UP000030764">
    <property type="component" value="Unassembled WGS sequence"/>
</dbReference>
<dbReference type="EMBL" id="KL363182">
    <property type="protein sequence ID" value="KFD59037.1"/>
    <property type="molecule type" value="Genomic_DNA"/>
</dbReference>
<evidence type="ECO:0000313" key="3">
    <source>
        <dbReference type="Proteomes" id="UP000030764"/>
    </source>
</evidence>
<sequence>MQERGQKANRILSVIDFKALHQQLNAISPHDQATSDQKNREKTVQLCRINENTVHNFPAA</sequence>
<protein>
    <submittedName>
        <fullName evidence="2">Uncharacterized protein</fullName>
    </submittedName>
</protein>
<gene>
    <name evidence="1" type="ORF">M513_00200</name>
    <name evidence="2" type="ORF">M514_00200</name>
</gene>
<dbReference type="AlphaFoldDB" id="A0A085NUC6"/>
<keyword evidence="3" id="KW-1185">Reference proteome</keyword>
<dbReference type="Proteomes" id="UP000030758">
    <property type="component" value="Unassembled WGS sequence"/>
</dbReference>
<accession>A0A085NUC6</accession>
<evidence type="ECO:0000313" key="2">
    <source>
        <dbReference type="EMBL" id="KFD73072.1"/>
    </source>
</evidence>